<reference evidence="3" key="1">
    <citation type="submission" date="2014-04" db="EMBL/GenBank/DDBJ databases">
        <title>In planta biocontrol of soil-borne Fusarium wilt of banana through a plant endophytic bacterium, Burkholderia cenocepacia 869T2.</title>
        <authorList>
            <person name="Ho Y.-N."/>
            <person name="Chiang H.-M."/>
            <person name="Chao C.-P."/>
            <person name="Su C.-C."/>
            <person name="Hsu H.-F."/>
            <person name="Guo C.-T."/>
            <person name="Hsieh J.-L."/>
            <person name="Huang C.-C."/>
        </authorList>
    </citation>
    <scope>NUCLEOTIDE SEQUENCE [LARGE SCALE GENOMIC DNA]</scope>
    <source>
        <strain evidence="3">869T2</strain>
    </source>
</reference>
<accession>A0A071MGL5</accession>
<dbReference type="AlphaFoldDB" id="A0A071MGL5"/>
<dbReference type="EMBL" id="JJOA01000008">
    <property type="protein sequence ID" value="KEA60007.1"/>
    <property type="molecule type" value="Genomic_DNA"/>
</dbReference>
<dbReference type="PANTHER" id="PTHR38431:SF1">
    <property type="entry name" value="BLL2305 PROTEIN"/>
    <property type="match status" value="1"/>
</dbReference>
<dbReference type="Gene3D" id="1.10.10.10">
    <property type="entry name" value="Winged helix-like DNA-binding domain superfamily/Winged helix DNA-binding domain"/>
    <property type="match status" value="1"/>
</dbReference>
<dbReference type="GO" id="GO:0003700">
    <property type="term" value="F:DNA-binding transcription factor activity"/>
    <property type="evidence" value="ECO:0007669"/>
    <property type="project" value="InterPro"/>
</dbReference>
<name>A0A071MGL5_9BURK</name>
<feature type="domain" description="PBP" evidence="2">
    <location>
        <begin position="143"/>
        <end position="324"/>
    </location>
</feature>
<dbReference type="Pfam" id="PF12727">
    <property type="entry name" value="PBP_like"/>
    <property type="match status" value="1"/>
</dbReference>
<evidence type="ECO:0000259" key="1">
    <source>
        <dbReference type="Pfam" id="PF00126"/>
    </source>
</evidence>
<dbReference type="SUPFAM" id="SSF53850">
    <property type="entry name" value="Periplasmic binding protein-like II"/>
    <property type="match status" value="1"/>
</dbReference>
<organism evidence="3">
    <name type="scientific">Burkholderia cenocepacia</name>
    <dbReference type="NCBI Taxonomy" id="95486"/>
    <lineage>
        <taxon>Bacteria</taxon>
        <taxon>Pseudomonadati</taxon>
        <taxon>Pseudomonadota</taxon>
        <taxon>Betaproteobacteria</taxon>
        <taxon>Burkholderiales</taxon>
        <taxon>Burkholderiaceae</taxon>
        <taxon>Burkholderia</taxon>
        <taxon>Burkholderia cepacia complex</taxon>
    </lineage>
</organism>
<sequence>MIRIECDAYLTVRDTEGRSASLSDVAPLLELVADTGSIAQAAQAKGLSYRHAWGMLRALEACIGGELIETARGKGSTLSALGQAVVDAQRLARSRLDGNLRTLAAEVASDLNRRLAQRDGAVRIHASHGYAVATLVSALVDAQAAVDIKYRESIEAVQALSRGECDLAGFHLPRGAFRAQCAQIYRPWLDDTRHVLIHLTRRQQGLFVPRGNPKQVRGLADLARNDIRFVNRQPGSGTRMLLDLALRAIGIDPERVDGYASAELTHSAIAAFVASGMADLGFGVEPAAHHFGLDFIPVVDEDYYFACERARLDARPLAGVLALLRDARFVERVAHLDGYDPAACGTLTGIAAGLAGDDDAQARHGNSR</sequence>
<dbReference type="SUPFAM" id="SSF46785">
    <property type="entry name" value="Winged helix' DNA-binding domain"/>
    <property type="match status" value="1"/>
</dbReference>
<gene>
    <name evidence="3" type="ORF">DT99_10445</name>
</gene>
<protein>
    <submittedName>
        <fullName evidence="3">LysR family transcriptional regulator</fullName>
    </submittedName>
</protein>
<dbReference type="Gene3D" id="3.40.190.10">
    <property type="entry name" value="Periplasmic binding protein-like II"/>
    <property type="match status" value="1"/>
</dbReference>
<evidence type="ECO:0000313" key="3">
    <source>
        <dbReference type="EMBL" id="KEA60007.1"/>
    </source>
</evidence>
<dbReference type="PANTHER" id="PTHR38431">
    <property type="entry name" value="BLL2305 PROTEIN"/>
    <property type="match status" value="1"/>
</dbReference>
<dbReference type="Pfam" id="PF00126">
    <property type="entry name" value="HTH_1"/>
    <property type="match status" value="1"/>
</dbReference>
<comment type="caution">
    <text evidence="3">The sequence shown here is derived from an EMBL/GenBank/DDBJ whole genome shotgun (WGS) entry which is preliminary data.</text>
</comment>
<dbReference type="InterPro" id="IPR000847">
    <property type="entry name" value="LysR_HTH_N"/>
</dbReference>
<dbReference type="InterPro" id="IPR036390">
    <property type="entry name" value="WH_DNA-bd_sf"/>
</dbReference>
<proteinExistence type="predicted"/>
<dbReference type="InterPro" id="IPR024370">
    <property type="entry name" value="PBP_domain"/>
</dbReference>
<dbReference type="InterPro" id="IPR036388">
    <property type="entry name" value="WH-like_DNA-bd_sf"/>
</dbReference>
<feature type="domain" description="HTH lysR-type" evidence="1">
    <location>
        <begin position="29"/>
        <end position="83"/>
    </location>
</feature>
<evidence type="ECO:0000259" key="2">
    <source>
        <dbReference type="Pfam" id="PF12727"/>
    </source>
</evidence>
<dbReference type="OrthoDB" id="9805928at2"/>